<dbReference type="Proteomes" id="UP000664132">
    <property type="component" value="Unassembled WGS sequence"/>
</dbReference>
<feature type="domain" description="ABC transmembrane type-1" evidence="12">
    <location>
        <begin position="875"/>
        <end position="1152"/>
    </location>
</feature>
<comment type="subcellular location">
    <subcellularLocation>
        <location evidence="1">Cell membrane</location>
        <topology evidence="1">Multi-pass membrane protein</topology>
    </subcellularLocation>
</comment>
<evidence type="ECO:0000256" key="4">
    <source>
        <dbReference type="ARBA" id="ARBA00022692"/>
    </source>
</evidence>
<dbReference type="InterPro" id="IPR003593">
    <property type="entry name" value="AAA+_ATPase"/>
</dbReference>
<keyword evidence="3" id="KW-1003">Cell membrane</keyword>
<dbReference type="GO" id="GO:0005886">
    <property type="term" value="C:plasma membrane"/>
    <property type="evidence" value="ECO:0007669"/>
    <property type="project" value="UniProtKB-SubCell"/>
</dbReference>
<dbReference type="FunFam" id="3.40.50.300:FF:000838">
    <property type="entry name" value="ABC multidrug transporter (Eurofung)"/>
    <property type="match status" value="1"/>
</dbReference>
<evidence type="ECO:0000256" key="10">
    <source>
        <dbReference type="SAM" id="Phobius"/>
    </source>
</evidence>
<dbReference type="FunFam" id="1.20.1560.10:FF:000066">
    <property type="entry name" value="ABC multidrug transporter (Eurofung)"/>
    <property type="match status" value="1"/>
</dbReference>
<reference evidence="13" key="1">
    <citation type="submission" date="2021-02" db="EMBL/GenBank/DDBJ databases">
        <title>Genome sequence Cadophora malorum strain M34.</title>
        <authorList>
            <person name="Stefanovic E."/>
            <person name="Vu D."/>
            <person name="Scully C."/>
            <person name="Dijksterhuis J."/>
            <person name="Roader J."/>
            <person name="Houbraken J."/>
        </authorList>
    </citation>
    <scope>NUCLEOTIDE SEQUENCE</scope>
    <source>
        <strain evidence="13">M34</strain>
    </source>
</reference>
<feature type="transmembrane region" description="Helical" evidence="10">
    <location>
        <begin position="873"/>
        <end position="893"/>
    </location>
</feature>
<dbReference type="InterPro" id="IPR050173">
    <property type="entry name" value="ABC_transporter_C-like"/>
</dbReference>
<feature type="transmembrane region" description="Helical" evidence="10">
    <location>
        <begin position="981"/>
        <end position="1004"/>
    </location>
</feature>
<evidence type="ECO:0000256" key="7">
    <source>
        <dbReference type="ARBA" id="ARBA00022989"/>
    </source>
</evidence>
<dbReference type="GO" id="GO:0016887">
    <property type="term" value="F:ATP hydrolysis activity"/>
    <property type="evidence" value="ECO:0007669"/>
    <property type="project" value="InterPro"/>
</dbReference>
<dbReference type="GO" id="GO:0140359">
    <property type="term" value="F:ABC-type transporter activity"/>
    <property type="evidence" value="ECO:0007669"/>
    <property type="project" value="InterPro"/>
</dbReference>
<dbReference type="InterPro" id="IPR036640">
    <property type="entry name" value="ABC1_TM_sf"/>
</dbReference>
<keyword evidence="9" id="KW-0325">Glycoprotein</keyword>
<feature type="transmembrane region" description="Helical" evidence="10">
    <location>
        <begin position="78"/>
        <end position="97"/>
    </location>
</feature>
<evidence type="ECO:0000313" key="14">
    <source>
        <dbReference type="Proteomes" id="UP000664132"/>
    </source>
</evidence>
<dbReference type="OrthoDB" id="6500128at2759"/>
<feature type="transmembrane region" description="Helical" evidence="10">
    <location>
        <begin position="42"/>
        <end position="66"/>
    </location>
</feature>
<evidence type="ECO:0000259" key="12">
    <source>
        <dbReference type="PROSITE" id="PS50929"/>
    </source>
</evidence>
<feature type="transmembrane region" description="Helical" evidence="10">
    <location>
        <begin position="461"/>
        <end position="489"/>
    </location>
</feature>
<feature type="transmembrane region" description="Helical" evidence="10">
    <location>
        <begin position="1010"/>
        <end position="1030"/>
    </location>
</feature>
<feature type="transmembrane region" description="Helical" evidence="10">
    <location>
        <begin position="1094"/>
        <end position="1115"/>
    </location>
</feature>
<dbReference type="Pfam" id="PF00664">
    <property type="entry name" value="ABC_membrane"/>
    <property type="match status" value="2"/>
</dbReference>
<dbReference type="Gene3D" id="1.20.1560.10">
    <property type="entry name" value="ABC transporter type 1, transmembrane domain"/>
    <property type="match status" value="2"/>
</dbReference>
<protein>
    <recommendedName>
        <fullName evidence="15">ABC transporter</fullName>
    </recommendedName>
</protein>
<keyword evidence="2" id="KW-0813">Transport</keyword>
<keyword evidence="5" id="KW-0547">Nucleotide-binding</keyword>
<comment type="caution">
    <text evidence="13">The sequence shown here is derived from an EMBL/GenBank/DDBJ whole genome shotgun (WGS) entry which is preliminary data.</text>
</comment>
<organism evidence="13 14">
    <name type="scientific">Cadophora malorum</name>
    <dbReference type="NCBI Taxonomy" id="108018"/>
    <lineage>
        <taxon>Eukaryota</taxon>
        <taxon>Fungi</taxon>
        <taxon>Dikarya</taxon>
        <taxon>Ascomycota</taxon>
        <taxon>Pezizomycotina</taxon>
        <taxon>Leotiomycetes</taxon>
        <taxon>Helotiales</taxon>
        <taxon>Ploettnerulaceae</taxon>
        <taxon>Cadophora</taxon>
    </lineage>
</organism>
<gene>
    <name evidence="13" type="ORF">IFR04_003402</name>
</gene>
<accession>A0A8H7WEM9</accession>
<dbReference type="InterPro" id="IPR044726">
    <property type="entry name" value="ABCC_6TM_D2"/>
</dbReference>
<sequence length="1424" mass="155680">MANESFSGAQAGDDAFGPASSTRHFDFTLTFEESILTILPSVVFITAGSVTATGYMVLQLALIVLWSSSRPAGPSTSIPSAAISFFASGIILLLSHFEDRKATRPSTLLNVYLVLSILFDAAEARTLWNLQGQYKNIAAVQSASIGVKIGMVLLEARQKGSYLLQPYRDYPPEARSGFWNLTFVWWLNRLFITGFNKLMTTQDLFDIDRNLTSEVVGHRLKDSWDKQAPDATYALPVAVAWCFRWNLLAAAFPRLCMIGFNFAQPFLITSAIENLKKPKARKSDGYGLIGAAFLIYLGIAMSTVHFNQKFSRFTTMLRGGMISLLYDRTLKLQDGLSTKSAVLTHMSTDLDNAIEFLEKINNIWACALEIAVGTWLLERQVGATCVVPLLVALVCVAGQGQVAKSIGKYQQQWNEAIQQRVKNTSLMLGAIEEIKVTGLGESTSSNIQKQREQELKSSRPFFWGIIWLNGLASFPKIWAPAISFIVFAIQAKVKGNDSLNIVQAFASLSIITLVTSPAEQLLAVIPQLAAALACFSRLQAYLRSPSTQDLRVELSPNKPSLSSGTIEKDGSTLDTLQKASRSELAIAAENASVCPAPTVSEAATHDITFALEADSINVLLGPVGSGKSSLLKAILGELPCKTGLIKVASKEIAYCSQSPWLMNLSIKETICGAMSSGNTDPDSEWYKTVLHACALDHDIQRWPRGDQSIVGSKGFTLSGGQKQRVALARAIYARRSIVLLDDISSAIDNKTQTTLSNRLLAKGGLFRKLSTTVIFVTNTVRHLRLADKILVLDSSGTLVMQGTYQELSRMQDFSAYATELVETVSESGPLALERHPNPNESSIEAETDSTMEAARRTGDLKVYNYYVRTVEPVIWIGFVAVTALVAFAVNFPVVWLNWWVQAGGQKLSLYLPVYAALALIATASSMLSIWVMFMNLMPRAAIRLHHILLETVMYAPPSFFAKTDSGVVLNRFSQDMSLVDLQLPIATSTVFLSLFGCMAQMALISTGSSYMALTVPFTLLAIYGIQNVYLRTSRQLRYLDLENKSPLFTHFMETLDGLATIRAFSWETKAKKAFDRHLDHSQRPYYMLLCIQRWLNLVLDLLVTALAVVVIALAVNLKSTTTAGLLGLSLNNILGFNKSLSTLVTSWTSLETSLGAVARVKMFAENTESEENPDESHDPPAGWPSSGCIAVNNVSATYGSNIQALKGITMKIKPGEKVGICGRTGSGKSSLLNALLRVMPISSGSITMDKVDINTISPAVLRRRLTVIPQESFILPGTVRVNADPLGLASDASIIAALKDVGVWDVLEARSENSGSALDASLLDRPLSQGQQQLFGLARAMLRDSAVVIIDEGTSSVDSETDFLIQKVIKEKFKDCTVICVAHRLHTIKDCDKIAVMDGGRLVEFDSPQNLLAWESLFKELYHA</sequence>
<keyword evidence="8 10" id="KW-0472">Membrane</keyword>
<dbReference type="SUPFAM" id="SSF52540">
    <property type="entry name" value="P-loop containing nucleoside triphosphate hydrolases"/>
    <property type="match status" value="2"/>
</dbReference>
<feature type="domain" description="ABC transmembrane type-1" evidence="12">
    <location>
        <begin position="255"/>
        <end position="530"/>
    </location>
</feature>
<dbReference type="InterPro" id="IPR044746">
    <property type="entry name" value="ABCC_6TM_D1"/>
</dbReference>
<dbReference type="EMBL" id="JAFJYH010000034">
    <property type="protein sequence ID" value="KAG4423435.1"/>
    <property type="molecule type" value="Genomic_DNA"/>
</dbReference>
<evidence type="ECO:0000256" key="1">
    <source>
        <dbReference type="ARBA" id="ARBA00004651"/>
    </source>
</evidence>
<dbReference type="InterPro" id="IPR011527">
    <property type="entry name" value="ABC1_TM_dom"/>
</dbReference>
<evidence type="ECO:0000256" key="5">
    <source>
        <dbReference type="ARBA" id="ARBA00022741"/>
    </source>
</evidence>
<keyword evidence="6" id="KW-0067">ATP-binding</keyword>
<evidence type="ECO:0000256" key="9">
    <source>
        <dbReference type="ARBA" id="ARBA00023180"/>
    </source>
</evidence>
<feature type="domain" description="ABC transporter" evidence="11">
    <location>
        <begin position="1189"/>
        <end position="1424"/>
    </location>
</feature>
<dbReference type="PANTHER" id="PTHR24223:SF399">
    <property type="entry name" value="ABC TRANSPORTER ATNG"/>
    <property type="match status" value="1"/>
</dbReference>
<feature type="transmembrane region" description="Helical" evidence="10">
    <location>
        <begin position="286"/>
        <end position="306"/>
    </location>
</feature>
<proteinExistence type="predicted"/>
<evidence type="ECO:0000256" key="3">
    <source>
        <dbReference type="ARBA" id="ARBA00022475"/>
    </source>
</evidence>
<evidence type="ECO:0000256" key="2">
    <source>
        <dbReference type="ARBA" id="ARBA00022448"/>
    </source>
</evidence>
<dbReference type="PROSITE" id="PS50893">
    <property type="entry name" value="ABC_TRANSPORTER_2"/>
    <property type="match status" value="2"/>
</dbReference>
<dbReference type="PANTHER" id="PTHR24223">
    <property type="entry name" value="ATP-BINDING CASSETTE SUB-FAMILY C"/>
    <property type="match status" value="1"/>
</dbReference>
<dbReference type="Pfam" id="PF00005">
    <property type="entry name" value="ABC_tran"/>
    <property type="match status" value="2"/>
</dbReference>
<dbReference type="Gene3D" id="3.40.50.300">
    <property type="entry name" value="P-loop containing nucleotide triphosphate hydrolases"/>
    <property type="match status" value="2"/>
</dbReference>
<dbReference type="InterPro" id="IPR017871">
    <property type="entry name" value="ABC_transporter-like_CS"/>
</dbReference>
<dbReference type="CDD" id="cd18579">
    <property type="entry name" value="ABC_6TM_ABCC_D1"/>
    <property type="match status" value="1"/>
</dbReference>
<dbReference type="PROSITE" id="PS50929">
    <property type="entry name" value="ABC_TM1F"/>
    <property type="match status" value="2"/>
</dbReference>
<dbReference type="PROSITE" id="PS00211">
    <property type="entry name" value="ABC_TRANSPORTER_1"/>
    <property type="match status" value="2"/>
</dbReference>
<dbReference type="SMART" id="SM00382">
    <property type="entry name" value="AAA"/>
    <property type="match status" value="2"/>
</dbReference>
<name>A0A8H7WEM9_9HELO</name>
<keyword evidence="4 10" id="KW-0812">Transmembrane</keyword>
<keyword evidence="7 10" id="KW-1133">Transmembrane helix</keyword>
<dbReference type="GO" id="GO:0005524">
    <property type="term" value="F:ATP binding"/>
    <property type="evidence" value="ECO:0007669"/>
    <property type="project" value="UniProtKB-KW"/>
</dbReference>
<dbReference type="InterPro" id="IPR027417">
    <property type="entry name" value="P-loop_NTPase"/>
</dbReference>
<dbReference type="CDD" id="cd03244">
    <property type="entry name" value="ABCC_MRP_domain2"/>
    <property type="match status" value="1"/>
</dbReference>
<evidence type="ECO:0000313" key="13">
    <source>
        <dbReference type="EMBL" id="KAG4423435.1"/>
    </source>
</evidence>
<evidence type="ECO:0000256" key="8">
    <source>
        <dbReference type="ARBA" id="ARBA00023136"/>
    </source>
</evidence>
<feature type="domain" description="ABC transporter" evidence="11">
    <location>
        <begin position="586"/>
        <end position="820"/>
    </location>
</feature>
<keyword evidence="14" id="KW-1185">Reference proteome</keyword>
<dbReference type="FunFam" id="1.20.1560.10:FF:000055">
    <property type="entry name" value="ABC multidrug transporter (Eurofung)"/>
    <property type="match status" value="1"/>
</dbReference>
<dbReference type="InterPro" id="IPR003439">
    <property type="entry name" value="ABC_transporter-like_ATP-bd"/>
</dbReference>
<evidence type="ECO:0000259" key="11">
    <source>
        <dbReference type="PROSITE" id="PS50893"/>
    </source>
</evidence>
<evidence type="ECO:0000256" key="6">
    <source>
        <dbReference type="ARBA" id="ARBA00022840"/>
    </source>
</evidence>
<evidence type="ECO:0008006" key="15">
    <source>
        <dbReference type="Google" id="ProtNLM"/>
    </source>
</evidence>
<dbReference type="CDD" id="cd18580">
    <property type="entry name" value="ABC_6TM_ABCC_D2"/>
    <property type="match status" value="1"/>
</dbReference>
<feature type="transmembrane region" description="Helical" evidence="10">
    <location>
        <begin position="913"/>
        <end position="933"/>
    </location>
</feature>
<dbReference type="SUPFAM" id="SSF90123">
    <property type="entry name" value="ABC transporter transmembrane region"/>
    <property type="match status" value="2"/>
</dbReference>